<reference evidence="1 2" key="1">
    <citation type="journal article" date="2022" name="Hortic Res">
        <title>A haplotype resolved chromosomal level avocado genome allows analysis of novel avocado genes.</title>
        <authorList>
            <person name="Nath O."/>
            <person name="Fletcher S.J."/>
            <person name="Hayward A."/>
            <person name="Shaw L.M."/>
            <person name="Masouleh A.K."/>
            <person name="Furtado A."/>
            <person name="Henry R.J."/>
            <person name="Mitter N."/>
        </authorList>
    </citation>
    <scope>NUCLEOTIDE SEQUENCE [LARGE SCALE GENOMIC DNA]</scope>
    <source>
        <strain evidence="2">cv. Hass</strain>
    </source>
</reference>
<keyword evidence="2" id="KW-1185">Reference proteome</keyword>
<evidence type="ECO:0000313" key="1">
    <source>
        <dbReference type="EMBL" id="KAJ8621117.1"/>
    </source>
</evidence>
<name>A0ACC2KIX6_PERAE</name>
<evidence type="ECO:0000313" key="2">
    <source>
        <dbReference type="Proteomes" id="UP001234297"/>
    </source>
</evidence>
<gene>
    <name evidence="1" type="ORF">MRB53_029646</name>
</gene>
<dbReference type="EMBL" id="CM056817">
    <property type="protein sequence ID" value="KAJ8621117.1"/>
    <property type="molecule type" value="Genomic_DNA"/>
</dbReference>
<proteinExistence type="predicted"/>
<dbReference type="Proteomes" id="UP001234297">
    <property type="component" value="Chromosome 9"/>
</dbReference>
<sequence>MNDRTAHNRYRHHNLKRTSCECASIFSHLHAVEARDFVPRGFLEEKEGFAMGDVDNVRRAGGGVGSLCLGIWRRIKQGLANEREKDGMGNE</sequence>
<organism evidence="1 2">
    <name type="scientific">Persea americana</name>
    <name type="common">Avocado</name>
    <dbReference type="NCBI Taxonomy" id="3435"/>
    <lineage>
        <taxon>Eukaryota</taxon>
        <taxon>Viridiplantae</taxon>
        <taxon>Streptophyta</taxon>
        <taxon>Embryophyta</taxon>
        <taxon>Tracheophyta</taxon>
        <taxon>Spermatophyta</taxon>
        <taxon>Magnoliopsida</taxon>
        <taxon>Magnoliidae</taxon>
        <taxon>Laurales</taxon>
        <taxon>Lauraceae</taxon>
        <taxon>Persea</taxon>
    </lineage>
</organism>
<accession>A0ACC2KIX6</accession>
<protein>
    <submittedName>
        <fullName evidence="1">Uncharacterized protein</fullName>
    </submittedName>
</protein>
<comment type="caution">
    <text evidence="1">The sequence shown here is derived from an EMBL/GenBank/DDBJ whole genome shotgun (WGS) entry which is preliminary data.</text>
</comment>